<dbReference type="Proteomes" id="UP001331761">
    <property type="component" value="Unassembled WGS sequence"/>
</dbReference>
<sequence>MANLRKKWATAEAEMDEAIGVCRSIEEAINSEQFCQLKTVPVLETNPPEKAWARQLRLELRRKYGKQKLLDAAPTSNSRAANDTIFTKQAQPGTALKRKLSVGTISEEHYNGTPPTKRSKACQAGSLTNGYLKLKPDEYDEAGLHFTYISPLSSSSCSSESVICLDDDEDDECDEVIMMPSPKNANAQPSLNISSSSLATSSSAPPTQKVSPSPLSNGLFC</sequence>
<comment type="caution">
    <text evidence="2">The sequence shown here is derived from an EMBL/GenBank/DDBJ whole genome shotgun (WGS) entry which is preliminary data.</text>
</comment>
<dbReference type="EMBL" id="WIXE01019607">
    <property type="protein sequence ID" value="KAK5969895.1"/>
    <property type="molecule type" value="Genomic_DNA"/>
</dbReference>
<reference evidence="2 3" key="1">
    <citation type="submission" date="2019-10" db="EMBL/GenBank/DDBJ databases">
        <title>Assembly and Annotation for the nematode Trichostrongylus colubriformis.</title>
        <authorList>
            <person name="Martin J."/>
        </authorList>
    </citation>
    <scope>NUCLEOTIDE SEQUENCE [LARGE SCALE GENOMIC DNA]</scope>
    <source>
        <strain evidence="2">G859</strain>
        <tissue evidence="2">Whole worm</tissue>
    </source>
</reference>
<dbReference type="AlphaFoldDB" id="A0AAN8FI25"/>
<evidence type="ECO:0000313" key="3">
    <source>
        <dbReference type="Proteomes" id="UP001331761"/>
    </source>
</evidence>
<feature type="non-terminal residue" evidence="2">
    <location>
        <position position="221"/>
    </location>
</feature>
<protein>
    <submittedName>
        <fullName evidence="2">Uncharacterized protein</fullName>
    </submittedName>
</protein>
<feature type="compositionally biased region" description="Low complexity" evidence="1">
    <location>
        <begin position="186"/>
        <end position="208"/>
    </location>
</feature>
<evidence type="ECO:0000313" key="2">
    <source>
        <dbReference type="EMBL" id="KAK5969895.1"/>
    </source>
</evidence>
<feature type="region of interest" description="Disordered" evidence="1">
    <location>
        <begin position="178"/>
        <end position="221"/>
    </location>
</feature>
<evidence type="ECO:0000256" key="1">
    <source>
        <dbReference type="SAM" id="MobiDB-lite"/>
    </source>
</evidence>
<gene>
    <name evidence="2" type="ORF">GCK32_012443</name>
</gene>
<proteinExistence type="predicted"/>
<name>A0AAN8FI25_TRICO</name>
<keyword evidence="3" id="KW-1185">Reference proteome</keyword>
<accession>A0AAN8FI25</accession>
<organism evidence="2 3">
    <name type="scientific">Trichostrongylus colubriformis</name>
    <name type="common">Black scour worm</name>
    <dbReference type="NCBI Taxonomy" id="6319"/>
    <lineage>
        <taxon>Eukaryota</taxon>
        <taxon>Metazoa</taxon>
        <taxon>Ecdysozoa</taxon>
        <taxon>Nematoda</taxon>
        <taxon>Chromadorea</taxon>
        <taxon>Rhabditida</taxon>
        <taxon>Rhabditina</taxon>
        <taxon>Rhabditomorpha</taxon>
        <taxon>Strongyloidea</taxon>
        <taxon>Trichostrongylidae</taxon>
        <taxon>Trichostrongylus</taxon>
    </lineage>
</organism>
<feature type="compositionally biased region" description="Polar residues" evidence="1">
    <location>
        <begin position="209"/>
        <end position="221"/>
    </location>
</feature>